<dbReference type="GO" id="GO:0003677">
    <property type="term" value="F:DNA binding"/>
    <property type="evidence" value="ECO:0007669"/>
    <property type="project" value="UniProtKB-KW"/>
</dbReference>
<accession>C0EVZ6</accession>
<organism evidence="3 4">
    <name type="scientific">Anaerobutyricum hallii DSM 3353</name>
    <dbReference type="NCBI Taxonomy" id="411469"/>
    <lineage>
        <taxon>Bacteria</taxon>
        <taxon>Bacillati</taxon>
        <taxon>Bacillota</taxon>
        <taxon>Clostridia</taxon>
        <taxon>Lachnospirales</taxon>
        <taxon>Lachnospiraceae</taxon>
        <taxon>Anaerobutyricum</taxon>
    </lineage>
</organism>
<keyword evidence="1 3" id="KW-0238">DNA-binding</keyword>
<evidence type="ECO:0000256" key="1">
    <source>
        <dbReference type="ARBA" id="ARBA00023125"/>
    </source>
</evidence>
<dbReference type="GeneID" id="75049114"/>
<feature type="domain" description="Cas12f1-like TNB" evidence="2">
    <location>
        <begin position="19"/>
        <end position="87"/>
    </location>
</feature>
<evidence type="ECO:0000313" key="4">
    <source>
        <dbReference type="Proteomes" id="UP000003174"/>
    </source>
</evidence>
<dbReference type="Pfam" id="PF07282">
    <property type="entry name" value="Cas12f1-like_TNB"/>
    <property type="match status" value="1"/>
</dbReference>
<evidence type="ECO:0000259" key="2">
    <source>
        <dbReference type="Pfam" id="PF07282"/>
    </source>
</evidence>
<dbReference type="EMBL" id="ACEP01000074">
    <property type="protein sequence ID" value="EEG36539.1"/>
    <property type="molecule type" value="Genomic_DNA"/>
</dbReference>
<dbReference type="eggNOG" id="COG0675">
    <property type="taxonomic scope" value="Bacteria"/>
</dbReference>
<reference evidence="3 4" key="1">
    <citation type="submission" date="2009-01" db="EMBL/GenBank/DDBJ databases">
        <authorList>
            <person name="Fulton L."/>
            <person name="Clifton S."/>
            <person name="Fulton B."/>
            <person name="Xu J."/>
            <person name="Minx P."/>
            <person name="Pepin K.H."/>
            <person name="Johnson M."/>
            <person name="Bhonagiri V."/>
            <person name="Nash W.E."/>
            <person name="Mardis E.R."/>
            <person name="Wilson R.K."/>
        </authorList>
    </citation>
    <scope>NUCLEOTIDE SEQUENCE [LARGE SCALE GENOMIC DNA]</scope>
    <source>
        <strain evidence="3 4">DSM 3353</strain>
    </source>
</reference>
<reference evidence="3 4" key="2">
    <citation type="submission" date="2009-02" db="EMBL/GenBank/DDBJ databases">
        <title>Draft genome sequence of Eubacterium hallii (DSM 3353).</title>
        <authorList>
            <person name="Sudarsanam P."/>
            <person name="Ley R."/>
            <person name="Guruge J."/>
            <person name="Turnbaugh P.J."/>
            <person name="Mahowald M."/>
            <person name="Liep D."/>
            <person name="Gordon J."/>
        </authorList>
    </citation>
    <scope>NUCLEOTIDE SEQUENCE [LARGE SCALE GENOMIC DNA]</scope>
    <source>
        <strain evidence="3 4">DSM 3353</strain>
    </source>
</reference>
<gene>
    <name evidence="3" type="ORF">EUBHAL_01584</name>
</gene>
<name>C0EVZ6_9FIRM</name>
<protein>
    <submittedName>
        <fullName evidence="3">Putative transposase DNA-binding domain protein</fullName>
    </submittedName>
</protein>
<dbReference type="RefSeq" id="WP_005347111.1">
    <property type="nucleotide sequence ID" value="NZ_ACEP01000074.1"/>
</dbReference>
<sequence length="99" mass="11276">MKAVSRSLNFGKSVSDNGWGMFTTFLKYKLEEQGKKLVNVDRFFASSQTCSVYGYKNAKTKNLALREWDCPQCKTHHDRDVNAAVNIRNEGMRLVNALP</sequence>
<dbReference type="InterPro" id="IPR010095">
    <property type="entry name" value="Cas12f1-like_TNB"/>
</dbReference>
<proteinExistence type="predicted"/>
<comment type="caution">
    <text evidence="3">The sequence shown here is derived from an EMBL/GenBank/DDBJ whole genome shotgun (WGS) entry which is preliminary data.</text>
</comment>
<dbReference type="Proteomes" id="UP000003174">
    <property type="component" value="Unassembled WGS sequence"/>
</dbReference>
<evidence type="ECO:0000313" key="3">
    <source>
        <dbReference type="EMBL" id="EEG36539.1"/>
    </source>
</evidence>
<dbReference type="AlphaFoldDB" id="C0EVZ6"/>